<dbReference type="PANTHER" id="PTHR43280:SF2">
    <property type="entry name" value="HTH-TYPE TRANSCRIPTIONAL REGULATOR EXSA"/>
    <property type="match status" value="1"/>
</dbReference>
<evidence type="ECO:0000313" key="6">
    <source>
        <dbReference type="Proteomes" id="UP000199315"/>
    </source>
</evidence>
<dbReference type="SMART" id="SM00342">
    <property type="entry name" value="HTH_ARAC"/>
    <property type="match status" value="1"/>
</dbReference>
<keyword evidence="2" id="KW-0238">DNA-binding</keyword>
<dbReference type="InterPro" id="IPR018060">
    <property type="entry name" value="HTH_AraC"/>
</dbReference>
<dbReference type="Gene3D" id="1.10.10.60">
    <property type="entry name" value="Homeodomain-like"/>
    <property type="match status" value="2"/>
</dbReference>
<dbReference type="GO" id="GO:0043565">
    <property type="term" value="F:sequence-specific DNA binding"/>
    <property type="evidence" value="ECO:0007669"/>
    <property type="project" value="InterPro"/>
</dbReference>
<name>A0A1D3TV57_9FIRM</name>
<keyword evidence="1" id="KW-0805">Transcription regulation</keyword>
<keyword evidence="3" id="KW-0804">Transcription</keyword>
<dbReference type="OrthoDB" id="1410840at2"/>
<dbReference type="AlphaFoldDB" id="A0A1D3TV57"/>
<feature type="domain" description="HTH araC/xylS-type" evidence="4">
    <location>
        <begin position="248"/>
        <end position="346"/>
    </location>
</feature>
<dbReference type="InterPro" id="IPR009057">
    <property type="entry name" value="Homeodomain-like_sf"/>
</dbReference>
<dbReference type="EMBL" id="FMKA01000015">
    <property type="protein sequence ID" value="SCP97977.1"/>
    <property type="molecule type" value="Genomic_DNA"/>
</dbReference>
<dbReference type="Proteomes" id="UP000199315">
    <property type="component" value="Unassembled WGS sequence"/>
</dbReference>
<proteinExistence type="predicted"/>
<dbReference type="RefSeq" id="WP_091234652.1">
    <property type="nucleotide sequence ID" value="NZ_FMKA01000015.1"/>
</dbReference>
<protein>
    <submittedName>
        <fullName evidence="5">Ligand-binding sensor domain-containing protein</fullName>
    </submittedName>
</protein>
<dbReference type="InterPro" id="IPR018062">
    <property type="entry name" value="HTH_AraC-typ_CS"/>
</dbReference>
<dbReference type="PROSITE" id="PS01124">
    <property type="entry name" value="HTH_ARAC_FAMILY_2"/>
    <property type="match status" value="1"/>
</dbReference>
<dbReference type="InterPro" id="IPR020449">
    <property type="entry name" value="Tscrpt_reg_AraC-type_HTH"/>
</dbReference>
<dbReference type="PANTHER" id="PTHR43280">
    <property type="entry name" value="ARAC-FAMILY TRANSCRIPTIONAL REGULATOR"/>
    <property type="match status" value="1"/>
</dbReference>
<evidence type="ECO:0000313" key="5">
    <source>
        <dbReference type="EMBL" id="SCP97977.1"/>
    </source>
</evidence>
<gene>
    <name evidence="5" type="ORF">SAMN05421730_101550</name>
</gene>
<evidence type="ECO:0000256" key="3">
    <source>
        <dbReference type="ARBA" id="ARBA00023163"/>
    </source>
</evidence>
<dbReference type="STRING" id="1619234.SAMN05421730_101550"/>
<dbReference type="PRINTS" id="PR00032">
    <property type="entry name" value="HTHARAC"/>
</dbReference>
<dbReference type="Pfam" id="PF10114">
    <property type="entry name" value="PocR"/>
    <property type="match status" value="1"/>
</dbReference>
<evidence type="ECO:0000256" key="1">
    <source>
        <dbReference type="ARBA" id="ARBA00023015"/>
    </source>
</evidence>
<dbReference type="InterPro" id="IPR018771">
    <property type="entry name" value="PocR_dom"/>
</dbReference>
<dbReference type="Pfam" id="PF12833">
    <property type="entry name" value="HTH_18"/>
    <property type="match status" value="1"/>
</dbReference>
<dbReference type="SUPFAM" id="SSF46689">
    <property type="entry name" value="Homeodomain-like"/>
    <property type="match status" value="2"/>
</dbReference>
<evidence type="ECO:0000256" key="2">
    <source>
        <dbReference type="ARBA" id="ARBA00023125"/>
    </source>
</evidence>
<evidence type="ECO:0000259" key="4">
    <source>
        <dbReference type="PROSITE" id="PS01124"/>
    </source>
</evidence>
<reference evidence="5 6" key="1">
    <citation type="submission" date="2016-09" db="EMBL/GenBank/DDBJ databases">
        <authorList>
            <person name="Capua I."/>
            <person name="De Benedictis P."/>
            <person name="Joannis T."/>
            <person name="Lombin L.H."/>
            <person name="Cattoli G."/>
        </authorList>
    </citation>
    <scope>NUCLEOTIDE SEQUENCE [LARGE SCALE GENOMIC DNA]</scope>
    <source>
        <strain evidence="5 6">GluBS11</strain>
    </source>
</reference>
<dbReference type="GO" id="GO:0003700">
    <property type="term" value="F:DNA-binding transcription factor activity"/>
    <property type="evidence" value="ECO:0007669"/>
    <property type="project" value="InterPro"/>
</dbReference>
<organism evidence="5 6">
    <name type="scientific">Anaerobium acetethylicum</name>
    <dbReference type="NCBI Taxonomy" id="1619234"/>
    <lineage>
        <taxon>Bacteria</taxon>
        <taxon>Bacillati</taxon>
        <taxon>Bacillota</taxon>
        <taxon>Clostridia</taxon>
        <taxon>Lachnospirales</taxon>
        <taxon>Lachnospiraceae</taxon>
        <taxon>Anaerobium</taxon>
    </lineage>
</organism>
<accession>A0A1D3TV57</accession>
<keyword evidence="6" id="KW-1185">Reference proteome</keyword>
<sequence length="350" mass="40037">METSINLKDIFDMEQWESLQDALAHETKMAIVMVNYKGEPVTKHSECHEFCKQVRKDEKLKSYCQRCDAIGGFEAMRNKGPFVYRCYFSIVDIAIPIVVNKRYVGAVMAGQVRILPEEQEEVEEILHPSNQRLIDSKKEELEEHYSKLPFLSRGRIRVIANMLHYLCNYLCAESAKKQEAMVIQKAAFSNQGAMAIQQSVFSNQLAYAEEDVDAGWIIDAEVSEAGAGKDEISSYMGSGYDSYHEIIKKVFHYIFMHKEERPSLKDMADHCHVSVGYLSHLFSKEVGENYSVFIQRLKIDWAKAMLETTDVGIAEISEKLGFGDTGYFIKVFKKHVGATPLVYKNYSRIK</sequence>
<dbReference type="PROSITE" id="PS00041">
    <property type="entry name" value="HTH_ARAC_FAMILY_1"/>
    <property type="match status" value="1"/>
</dbReference>